<proteinExistence type="predicted"/>
<dbReference type="Proteomes" id="UP000183926">
    <property type="component" value="Unassembled WGS sequence"/>
</dbReference>
<evidence type="ECO:0000313" key="2">
    <source>
        <dbReference type="Proteomes" id="UP000183926"/>
    </source>
</evidence>
<protein>
    <submittedName>
        <fullName evidence="1">Uncharacterized protein</fullName>
    </submittedName>
</protein>
<dbReference type="AlphaFoldDB" id="A0A1I7EZR4"/>
<organism evidence="1 2">
    <name type="scientific">Nitrosomonas eutropha</name>
    <dbReference type="NCBI Taxonomy" id="916"/>
    <lineage>
        <taxon>Bacteria</taxon>
        <taxon>Pseudomonadati</taxon>
        <taxon>Pseudomonadota</taxon>
        <taxon>Betaproteobacteria</taxon>
        <taxon>Nitrosomonadales</taxon>
        <taxon>Nitrosomonadaceae</taxon>
        <taxon>Nitrosomonas</taxon>
    </lineage>
</organism>
<accession>A0A1I7EZR4</accession>
<reference evidence="1 2" key="1">
    <citation type="submission" date="2016-10" db="EMBL/GenBank/DDBJ databases">
        <authorList>
            <person name="de Groot N.N."/>
        </authorList>
    </citation>
    <scope>NUCLEOTIDE SEQUENCE [LARGE SCALE GENOMIC DNA]</scope>
    <source>
        <strain evidence="1 2">Nm24</strain>
    </source>
</reference>
<evidence type="ECO:0000313" key="1">
    <source>
        <dbReference type="EMBL" id="SFU29420.1"/>
    </source>
</evidence>
<gene>
    <name evidence="1" type="ORF">SAMN05216339_101192</name>
</gene>
<sequence length="71" mass="8167">MYVWILSFTWINSVISGIFRSANINCDWISNINAAVGFAKKGEKILTEITSDNFCSFLIRNRNNQIFSLFL</sequence>
<name>A0A1I7EZR4_9PROT</name>
<dbReference type="EMBL" id="FPBL01000001">
    <property type="protein sequence ID" value="SFU29420.1"/>
    <property type="molecule type" value="Genomic_DNA"/>
</dbReference>